<protein>
    <recommendedName>
        <fullName evidence="5">YggT family protein</fullName>
    </recommendedName>
</protein>
<evidence type="ECO:0008006" key="5">
    <source>
        <dbReference type="Google" id="ProtNLM"/>
    </source>
</evidence>
<dbReference type="EMBL" id="BIFT01000001">
    <property type="protein sequence ID" value="GCE25324.1"/>
    <property type="molecule type" value="Genomic_DNA"/>
</dbReference>
<feature type="region of interest" description="Disordered" evidence="1">
    <location>
        <begin position="10"/>
        <end position="54"/>
    </location>
</feature>
<feature type="compositionally biased region" description="Polar residues" evidence="1">
    <location>
        <begin position="42"/>
        <end position="54"/>
    </location>
</feature>
<dbReference type="Proteomes" id="UP000287171">
    <property type="component" value="Unassembled WGS sequence"/>
</dbReference>
<accession>A0A402B1U0</accession>
<sequence>MGLRFVLHKPEKIDEHDLPTEPLPDLVFAQPDQPDRDKLPDQHTTVSIPSSTNNPAFYPALPGMSTGGGALQVEAGKIKGPGSLFRQLRMWPQLLPMFALRLLPLGVGLCFVGLQLLLLLRFGLKIWSPTQETTWMNAVYVSSDLALLPFHLLLPPLQQEVFTRIEPYTLLAVIIYGLCSRMFVHLLKIIVSAYLAAGTRAEADIHASKLASRTD</sequence>
<evidence type="ECO:0000313" key="3">
    <source>
        <dbReference type="EMBL" id="GCE25324.1"/>
    </source>
</evidence>
<keyword evidence="4" id="KW-1185">Reference proteome</keyword>
<dbReference type="RefSeq" id="WP_126625917.1">
    <property type="nucleotide sequence ID" value="NZ_BIFT01000001.1"/>
</dbReference>
<proteinExistence type="predicted"/>
<feature type="transmembrane region" description="Helical" evidence="2">
    <location>
        <begin position="134"/>
        <end position="153"/>
    </location>
</feature>
<evidence type="ECO:0000256" key="1">
    <source>
        <dbReference type="SAM" id="MobiDB-lite"/>
    </source>
</evidence>
<feature type="transmembrane region" description="Helical" evidence="2">
    <location>
        <begin position="98"/>
        <end position="122"/>
    </location>
</feature>
<name>A0A402B1U0_9CHLR</name>
<comment type="caution">
    <text evidence="3">The sequence shown here is derived from an EMBL/GenBank/DDBJ whole genome shotgun (WGS) entry which is preliminary data.</text>
</comment>
<keyword evidence="2" id="KW-0812">Transmembrane</keyword>
<evidence type="ECO:0000256" key="2">
    <source>
        <dbReference type="SAM" id="Phobius"/>
    </source>
</evidence>
<organism evidence="3 4">
    <name type="scientific">Dictyobacter alpinus</name>
    <dbReference type="NCBI Taxonomy" id="2014873"/>
    <lineage>
        <taxon>Bacteria</taxon>
        <taxon>Bacillati</taxon>
        <taxon>Chloroflexota</taxon>
        <taxon>Ktedonobacteria</taxon>
        <taxon>Ktedonobacterales</taxon>
        <taxon>Dictyobacteraceae</taxon>
        <taxon>Dictyobacter</taxon>
    </lineage>
</organism>
<keyword evidence="2" id="KW-0472">Membrane</keyword>
<gene>
    <name evidence="3" type="ORF">KDA_08080</name>
</gene>
<dbReference type="AlphaFoldDB" id="A0A402B1U0"/>
<feature type="compositionally biased region" description="Basic and acidic residues" evidence="1">
    <location>
        <begin position="10"/>
        <end position="19"/>
    </location>
</feature>
<dbReference type="OrthoDB" id="165615at2"/>
<reference evidence="4" key="1">
    <citation type="submission" date="2018-12" db="EMBL/GenBank/DDBJ databases">
        <title>Tengunoibacter tsumagoiensis gen. nov., sp. nov., Dictyobacter kobayashii sp. nov., D. alpinus sp. nov., and D. joshuensis sp. nov. and description of Dictyobacteraceae fam. nov. within the order Ktedonobacterales isolated from Tengu-no-mugimeshi.</title>
        <authorList>
            <person name="Wang C.M."/>
            <person name="Zheng Y."/>
            <person name="Sakai Y."/>
            <person name="Toyoda A."/>
            <person name="Minakuchi Y."/>
            <person name="Abe K."/>
            <person name="Yokota A."/>
            <person name="Yabe S."/>
        </authorList>
    </citation>
    <scope>NUCLEOTIDE SEQUENCE [LARGE SCALE GENOMIC DNA]</scope>
    <source>
        <strain evidence="4">Uno16</strain>
    </source>
</reference>
<keyword evidence="2" id="KW-1133">Transmembrane helix</keyword>
<evidence type="ECO:0000313" key="4">
    <source>
        <dbReference type="Proteomes" id="UP000287171"/>
    </source>
</evidence>
<feature type="transmembrane region" description="Helical" evidence="2">
    <location>
        <begin position="165"/>
        <end position="184"/>
    </location>
</feature>